<name>A0A9W8X6Z0_9PLEO</name>
<dbReference type="AlphaFoldDB" id="A0A9W8X6Z0"/>
<evidence type="ECO:0000256" key="2">
    <source>
        <dbReference type="SAM" id="Phobius"/>
    </source>
</evidence>
<feature type="compositionally biased region" description="Low complexity" evidence="1">
    <location>
        <begin position="138"/>
        <end position="148"/>
    </location>
</feature>
<reference evidence="3" key="1">
    <citation type="submission" date="2022-10" db="EMBL/GenBank/DDBJ databases">
        <title>Tapping the CABI collections for fungal endophytes: first genome assemblies for Collariella, Neodidymelliopsis, Ascochyta clinopodiicola, Didymella pomorum, Didymosphaeria variabile, Neocosmospora piperis and Neocucurbitaria cava.</title>
        <authorList>
            <person name="Hill R."/>
        </authorList>
    </citation>
    <scope>NUCLEOTIDE SEQUENCE</scope>
    <source>
        <strain evidence="3">IMI 360193</strain>
    </source>
</reference>
<accession>A0A9W8X6Z0</accession>
<feature type="compositionally biased region" description="Basic and acidic residues" evidence="1">
    <location>
        <begin position="449"/>
        <end position="462"/>
    </location>
</feature>
<organism evidence="3 4">
    <name type="scientific">Didymella glomerata</name>
    <dbReference type="NCBI Taxonomy" id="749621"/>
    <lineage>
        <taxon>Eukaryota</taxon>
        <taxon>Fungi</taxon>
        <taxon>Dikarya</taxon>
        <taxon>Ascomycota</taxon>
        <taxon>Pezizomycotina</taxon>
        <taxon>Dothideomycetes</taxon>
        <taxon>Pleosporomycetidae</taxon>
        <taxon>Pleosporales</taxon>
        <taxon>Pleosporineae</taxon>
        <taxon>Didymellaceae</taxon>
        <taxon>Didymella</taxon>
    </lineage>
</organism>
<dbReference type="Proteomes" id="UP001140562">
    <property type="component" value="Unassembled WGS sequence"/>
</dbReference>
<evidence type="ECO:0000313" key="3">
    <source>
        <dbReference type="EMBL" id="KAJ4342458.1"/>
    </source>
</evidence>
<feature type="compositionally biased region" description="Polar residues" evidence="1">
    <location>
        <begin position="159"/>
        <end position="195"/>
    </location>
</feature>
<keyword evidence="2" id="KW-0472">Membrane</keyword>
<gene>
    <name evidence="3" type="ORF">N0V87_001077</name>
</gene>
<keyword evidence="4" id="KW-1185">Reference proteome</keyword>
<feature type="region of interest" description="Disordered" evidence="1">
    <location>
        <begin position="415"/>
        <end position="462"/>
    </location>
</feature>
<evidence type="ECO:0000256" key="1">
    <source>
        <dbReference type="SAM" id="MobiDB-lite"/>
    </source>
</evidence>
<dbReference type="PANTHER" id="PTHR40623:SF2">
    <property type="entry name" value="INTEGRAL MEMBRANE PROTEIN"/>
    <property type="match status" value="1"/>
</dbReference>
<sequence length="462" mass="51113">MAFGQSDNGEFFNSWALWQKMTFVLACGIVITIFLGFLKLWYDRSKIRKYSKVDKGKKAATPEMLEAQPVQQVQAEEMKDDIPFGVRAIESGIEIDGVWISRSNTPVGSSRASIISENRLPRSFNNSALELPQMSYASSRGSSAAPSSFDRAVSAERLPSNNDSRSGSPPNQVHQTRPGPSSPRYSQSGRNSTILGNLEQGRSGPPSPRNGQFGESSGTSKSSRRTSDESDYMAIGQDVRAYETAYMRPGSTLNPIDPRTDLDLLQTHRMSHVAETGQLTPRVRRPGNSGEWASVADNQVATHNGVNYFMPQKTPSPPLPAIVDPQEEAVGYASSHVPASQPQEQNQYQINQQGVPLQESYAPNAPYYPDTYQVRGPQHQLSYDEVPYEVQTMQNNQRPDSQVLRSVNSGFQVLKPGTFAAPAPEEVEMTDKSERRQSTGRKLQKKRRSSGESRKSAFTEQV</sequence>
<comment type="caution">
    <text evidence="3">The sequence shown here is derived from an EMBL/GenBank/DDBJ whole genome shotgun (WGS) entry which is preliminary data.</text>
</comment>
<feature type="compositionally biased region" description="Basic residues" evidence="1">
    <location>
        <begin position="438"/>
        <end position="448"/>
    </location>
</feature>
<keyword evidence="2" id="KW-0812">Transmembrane</keyword>
<dbReference type="OrthoDB" id="5426165at2759"/>
<feature type="transmembrane region" description="Helical" evidence="2">
    <location>
        <begin position="21"/>
        <end position="42"/>
    </location>
</feature>
<evidence type="ECO:0000313" key="4">
    <source>
        <dbReference type="Proteomes" id="UP001140562"/>
    </source>
</evidence>
<protein>
    <submittedName>
        <fullName evidence="3">Uncharacterized protein</fullName>
    </submittedName>
</protein>
<proteinExistence type="predicted"/>
<feature type="region of interest" description="Disordered" evidence="1">
    <location>
        <begin position="138"/>
        <end position="234"/>
    </location>
</feature>
<keyword evidence="2" id="KW-1133">Transmembrane helix</keyword>
<dbReference type="EMBL" id="JAPEUV010000006">
    <property type="protein sequence ID" value="KAJ4342458.1"/>
    <property type="molecule type" value="Genomic_DNA"/>
</dbReference>
<dbReference type="PANTHER" id="PTHR40623">
    <property type="entry name" value="INTEGRAL MEMBRANE PROTEIN"/>
    <property type="match status" value="1"/>
</dbReference>